<gene>
    <name evidence="3" type="primary">LOC117571905</name>
</gene>
<dbReference type="GeneID" id="117571905"/>
<name>A0A6P8XDG7_DROAB</name>
<dbReference type="OrthoDB" id="6763801at2759"/>
<organism evidence="2 3">
    <name type="scientific">Drosophila albomicans</name>
    <name type="common">Fruit fly</name>
    <dbReference type="NCBI Taxonomy" id="7291"/>
    <lineage>
        <taxon>Eukaryota</taxon>
        <taxon>Metazoa</taxon>
        <taxon>Ecdysozoa</taxon>
        <taxon>Arthropoda</taxon>
        <taxon>Hexapoda</taxon>
        <taxon>Insecta</taxon>
        <taxon>Pterygota</taxon>
        <taxon>Neoptera</taxon>
        <taxon>Endopterygota</taxon>
        <taxon>Diptera</taxon>
        <taxon>Brachycera</taxon>
        <taxon>Muscomorpha</taxon>
        <taxon>Ephydroidea</taxon>
        <taxon>Drosophilidae</taxon>
        <taxon>Drosophila</taxon>
    </lineage>
</organism>
<accession>A0A6P8XDG7</accession>
<evidence type="ECO:0000256" key="1">
    <source>
        <dbReference type="SAM" id="MobiDB-lite"/>
    </source>
</evidence>
<reference evidence="3" key="1">
    <citation type="submission" date="2025-08" db="UniProtKB">
        <authorList>
            <consortium name="RefSeq"/>
        </authorList>
    </citation>
    <scope>IDENTIFICATION</scope>
    <source>
        <strain evidence="3">15112-1751.03</strain>
        <tissue evidence="3">Whole Adult</tissue>
    </source>
</reference>
<evidence type="ECO:0000313" key="2">
    <source>
        <dbReference type="Proteomes" id="UP000515160"/>
    </source>
</evidence>
<feature type="compositionally biased region" description="Polar residues" evidence="1">
    <location>
        <begin position="1"/>
        <end position="16"/>
    </location>
</feature>
<proteinExistence type="predicted"/>
<protein>
    <submittedName>
        <fullName evidence="3">Uncharacterized protein LOC117571905</fullName>
    </submittedName>
</protein>
<dbReference type="AlphaFoldDB" id="A0A6P8XDG7"/>
<sequence length="433" mass="49336">MAMLTRLTSNGTTTVAPGSPKGLQRFQNYLSALLWPGGTSQRRKTSTQQQLDAIDSFTDELVNRKTQKWEELHDNLMAKQSPVAEETKTKKNSFGQNVGLMSKGMMNDLKQLRSPQLGLDIRSLSQPQLDNLLLATLEIKNKVDFLYLIRQCVRWHLLPCNEVFIACLKYLSNMGRMQQLDSLAETCRQLKHPFSITYSDLAPFKALALWQNGNADVALMTLHRGYSAALKNDEGRRSMRCAFRSIAEDTLAQKSEAVLISLTEVARAIHREHNDIFVVGCVWKQCFISSWFSDQKYAEELFESFPDLQSLVARRADGLCDSFLGHHNVDAVHRLIEVFLEHNQREACSLSLRRLFGYQYDRKDLRACAEIVKSCSELEMPLKEEQNEQFLSLFLDSSDPFETGKASSNSHSNHNSNGIVANKYKPKSFQYKF</sequence>
<dbReference type="Proteomes" id="UP000515160">
    <property type="component" value="Chromosome 3"/>
</dbReference>
<dbReference type="RefSeq" id="XP_034110273.1">
    <property type="nucleotide sequence ID" value="XM_034254382.2"/>
</dbReference>
<feature type="region of interest" description="Disordered" evidence="1">
    <location>
        <begin position="1"/>
        <end position="21"/>
    </location>
</feature>
<keyword evidence="2" id="KW-1185">Reference proteome</keyword>
<evidence type="ECO:0000313" key="3">
    <source>
        <dbReference type="RefSeq" id="XP_034110273.1"/>
    </source>
</evidence>